<dbReference type="InterPro" id="IPR052022">
    <property type="entry name" value="26kDa_periplasmic_antigen"/>
</dbReference>
<dbReference type="EMBL" id="MGEH01000004">
    <property type="protein sequence ID" value="OGL79660.1"/>
    <property type="molecule type" value="Genomic_DNA"/>
</dbReference>
<accession>A0A1F7UN00</accession>
<dbReference type="GO" id="GO:0006974">
    <property type="term" value="P:DNA damage response"/>
    <property type="evidence" value="ECO:0007669"/>
    <property type="project" value="TreeGrafter"/>
</dbReference>
<dbReference type="Gene3D" id="3.30.110.170">
    <property type="entry name" value="Protein of unknown function (DUF541), domain 1"/>
    <property type="match status" value="1"/>
</dbReference>
<evidence type="ECO:0000313" key="2">
    <source>
        <dbReference type="Proteomes" id="UP000176603"/>
    </source>
</evidence>
<comment type="caution">
    <text evidence="1">The sequence shown here is derived from an EMBL/GenBank/DDBJ whole genome shotgun (WGS) entry which is preliminary data.</text>
</comment>
<dbReference type="PANTHER" id="PTHR34387">
    <property type="entry name" value="SLR1258 PROTEIN"/>
    <property type="match status" value="1"/>
</dbReference>
<organism evidence="1 2">
    <name type="scientific">Candidatus Uhrbacteria bacterium RIFCSPHIGHO2_12_FULL_60_25</name>
    <dbReference type="NCBI Taxonomy" id="1802399"/>
    <lineage>
        <taxon>Bacteria</taxon>
        <taxon>Candidatus Uhriibacteriota</taxon>
    </lineage>
</organism>
<dbReference type="STRING" id="1802399.A3E39_00890"/>
<evidence type="ECO:0008006" key="3">
    <source>
        <dbReference type="Google" id="ProtNLM"/>
    </source>
</evidence>
<dbReference type="PANTHER" id="PTHR34387:SF1">
    <property type="entry name" value="PERIPLASMIC IMMUNOGENIC PROTEIN"/>
    <property type="match status" value="1"/>
</dbReference>
<reference evidence="1 2" key="1">
    <citation type="journal article" date="2016" name="Nat. Commun.">
        <title>Thousands of microbial genomes shed light on interconnected biogeochemical processes in an aquifer system.</title>
        <authorList>
            <person name="Anantharaman K."/>
            <person name="Brown C.T."/>
            <person name="Hug L.A."/>
            <person name="Sharon I."/>
            <person name="Castelle C.J."/>
            <person name="Probst A.J."/>
            <person name="Thomas B.C."/>
            <person name="Singh A."/>
            <person name="Wilkins M.J."/>
            <person name="Karaoz U."/>
            <person name="Brodie E.L."/>
            <person name="Williams K.H."/>
            <person name="Hubbard S.S."/>
            <person name="Banfield J.F."/>
        </authorList>
    </citation>
    <scope>NUCLEOTIDE SEQUENCE [LARGE SCALE GENOMIC DNA]</scope>
</reference>
<name>A0A1F7UN00_9BACT</name>
<sequence length="250" mass="26627">MNLPKSLVSLLSVLTVALTVFVGIKAWNGYAEHYRIGVAVRDRDTITVGGEGKVSTKPDIARVSLGVQSDASTVNAAQSDNTKKMNAIIDAVKVLGVAKEDITTENYNIYPRTEWKDGRSSIVGYTVSQNVSLKVRDLDKVGDVLAKAGELGANQVGGISFTIDEPKLLQDEARLKAIADARKKADVLVGQLGLTIVKVVTFSESGGPTPPPMPYYAKSADMALEAAAPPQIEPGQQDVVSNVSVTFEVR</sequence>
<evidence type="ECO:0000313" key="1">
    <source>
        <dbReference type="EMBL" id="OGL79660.1"/>
    </source>
</evidence>
<dbReference type="Pfam" id="PF04402">
    <property type="entry name" value="SIMPL"/>
    <property type="match status" value="1"/>
</dbReference>
<dbReference type="Gene3D" id="3.30.70.2970">
    <property type="entry name" value="Protein of unknown function (DUF541), domain 2"/>
    <property type="match status" value="1"/>
</dbReference>
<dbReference type="InterPro" id="IPR007497">
    <property type="entry name" value="SIMPL/DUF541"/>
</dbReference>
<dbReference type="AlphaFoldDB" id="A0A1F7UN00"/>
<dbReference type="Proteomes" id="UP000176603">
    <property type="component" value="Unassembled WGS sequence"/>
</dbReference>
<protein>
    <recommendedName>
        <fullName evidence="3">SIMPL domain-containing protein</fullName>
    </recommendedName>
</protein>
<gene>
    <name evidence="1" type="ORF">A3E39_00890</name>
</gene>
<proteinExistence type="predicted"/>